<dbReference type="OrthoDB" id="128382at2759"/>
<gene>
    <name evidence="1" type="ORF">CR513_35184</name>
</gene>
<keyword evidence="2" id="KW-1185">Reference proteome</keyword>
<dbReference type="EMBL" id="QJKJ01007227">
    <property type="protein sequence ID" value="RDX83859.1"/>
    <property type="molecule type" value="Genomic_DNA"/>
</dbReference>
<organism evidence="1 2">
    <name type="scientific">Mucuna pruriens</name>
    <name type="common">Velvet bean</name>
    <name type="synonym">Dolichos pruriens</name>
    <dbReference type="NCBI Taxonomy" id="157652"/>
    <lineage>
        <taxon>Eukaryota</taxon>
        <taxon>Viridiplantae</taxon>
        <taxon>Streptophyta</taxon>
        <taxon>Embryophyta</taxon>
        <taxon>Tracheophyta</taxon>
        <taxon>Spermatophyta</taxon>
        <taxon>Magnoliopsida</taxon>
        <taxon>eudicotyledons</taxon>
        <taxon>Gunneridae</taxon>
        <taxon>Pentapetalae</taxon>
        <taxon>rosids</taxon>
        <taxon>fabids</taxon>
        <taxon>Fabales</taxon>
        <taxon>Fabaceae</taxon>
        <taxon>Papilionoideae</taxon>
        <taxon>50 kb inversion clade</taxon>
        <taxon>NPAAA clade</taxon>
        <taxon>indigoferoid/millettioid clade</taxon>
        <taxon>Phaseoleae</taxon>
        <taxon>Mucuna</taxon>
    </lineage>
</organism>
<comment type="caution">
    <text evidence="1">The sequence shown here is derived from an EMBL/GenBank/DDBJ whole genome shotgun (WGS) entry which is preliminary data.</text>
</comment>
<proteinExistence type="predicted"/>
<protein>
    <recommendedName>
        <fullName evidence="3">Mitochondrial protein</fullName>
    </recommendedName>
</protein>
<reference evidence="1" key="1">
    <citation type="submission" date="2018-05" db="EMBL/GenBank/DDBJ databases">
        <title>Draft genome of Mucuna pruriens seed.</title>
        <authorList>
            <person name="Nnadi N.E."/>
            <person name="Vos R."/>
            <person name="Hasami M.H."/>
            <person name="Devisetty U.K."/>
            <person name="Aguiy J.C."/>
        </authorList>
    </citation>
    <scope>NUCLEOTIDE SEQUENCE [LARGE SCALE GENOMIC DNA]</scope>
    <source>
        <strain evidence="1">JCA_2017</strain>
    </source>
</reference>
<name>A0A371FZW1_MUCPR</name>
<evidence type="ECO:0000313" key="2">
    <source>
        <dbReference type="Proteomes" id="UP000257109"/>
    </source>
</evidence>
<accession>A0A371FZW1</accession>
<feature type="non-terminal residue" evidence="1">
    <location>
        <position position="1"/>
    </location>
</feature>
<sequence>MTSSSLVTTWMVSSSLKHASKRKDLGHIKHLLGIEVTQSSSDIAIIQQKYSLNILTETYSYGDQLNYPFVTRPDVTFAVSVVSKILNVPCDSHGDVVLYILS</sequence>
<dbReference type="Proteomes" id="UP000257109">
    <property type="component" value="Unassembled WGS sequence"/>
</dbReference>
<dbReference type="AlphaFoldDB" id="A0A371FZW1"/>
<evidence type="ECO:0008006" key="3">
    <source>
        <dbReference type="Google" id="ProtNLM"/>
    </source>
</evidence>
<evidence type="ECO:0000313" key="1">
    <source>
        <dbReference type="EMBL" id="RDX83859.1"/>
    </source>
</evidence>